<accession>A0ABU4BHT1</accession>
<dbReference type="InterPro" id="IPR002110">
    <property type="entry name" value="Ankyrin_rpt"/>
</dbReference>
<keyword evidence="1" id="KW-0040">ANK repeat</keyword>
<comment type="caution">
    <text evidence="2">The sequence shown here is derived from an EMBL/GenBank/DDBJ whole genome shotgun (WGS) entry which is preliminary data.</text>
</comment>
<evidence type="ECO:0008006" key="4">
    <source>
        <dbReference type="Google" id="ProtNLM"/>
    </source>
</evidence>
<sequence length="220" mass="24801">MNRDQSKTEWWDGVLDVNEVTPSDARAKISDFAYRGDWPSLFKVLDSMENYEPFANVNSTRSGGKSHFTPLHQAAWSGHAHGIHGLINRGAWRSVRDADGNRPVDVYTMQGHTTYTTSLEPKPVHRLGETIVESLQLRLNFLLDAELLRWRKSPLRHPQVEVLTEIESGELWFGVPGKYGGYRLTLDGSALHVDSSSRMGGSELYRVTSDSIEFLGHEGY</sequence>
<organism evidence="2 3">
    <name type="scientific">Rhodococcoides yunnanense</name>
    <dbReference type="NCBI Taxonomy" id="278209"/>
    <lineage>
        <taxon>Bacteria</taxon>
        <taxon>Bacillati</taxon>
        <taxon>Actinomycetota</taxon>
        <taxon>Actinomycetes</taxon>
        <taxon>Mycobacteriales</taxon>
        <taxon>Nocardiaceae</taxon>
        <taxon>Rhodococcoides</taxon>
    </lineage>
</organism>
<dbReference type="Gene3D" id="1.25.40.20">
    <property type="entry name" value="Ankyrin repeat-containing domain"/>
    <property type="match status" value="1"/>
</dbReference>
<dbReference type="SUPFAM" id="SSF48403">
    <property type="entry name" value="Ankyrin repeat"/>
    <property type="match status" value="1"/>
</dbReference>
<keyword evidence="3" id="KW-1185">Reference proteome</keyword>
<feature type="repeat" description="ANK" evidence="1">
    <location>
        <begin position="66"/>
        <end position="98"/>
    </location>
</feature>
<dbReference type="EMBL" id="JAWLJX010000008">
    <property type="protein sequence ID" value="MDV6263772.1"/>
    <property type="molecule type" value="Genomic_DNA"/>
</dbReference>
<protein>
    <recommendedName>
        <fullName evidence="4">Ankyrin repeat domain-containing protein</fullName>
    </recommendedName>
</protein>
<gene>
    <name evidence="2" type="ORF">R3P96_20740</name>
</gene>
<dbReference type="InterPro" id="IPR036770">
    <property type="entry name" value="Ankyrin_rpt-contain_sf"/>
</dbReference>
<evidence type="ECO:0000313" key="3">
    <source>
        <dbReference type="Proteomes" id="UP001185755"/>
    </source>
</evidence>
<name>A0ABU4BHT1_9NOCA</name>
<proteinExistence type="predicted"/>
<reference evidence="2 3" key="1">
    <citation type="submission" date="2023-10" db="EMBL/GenBank/DDBJ databases">
        <title>Development of a sustainable strategy for remediation of hydrocarbon-contaminated territories based on the waste exchange concept.</title>
        <authorList>
            <person name="Krivoruchko A."/>
        </authorList>
    </citation>
    <scope>NUCLEOTIDE SEQUENCE [LARGE SCALE GENOMIC DNA]</scope>
    <source>
        <strain evidence="2 3">IEGM 1323</strain>
    </source>
</reference>
<dbReference type="Proteomes" id="UP001185755">
    <property type="component" value="Unassembled WGS sequence"/>
</dbReference>
<dbReference type="PROSITE" id="PS50088">
    <property type="entry name" value="ANK_REPEAT"/>
    <property type="match status" value="1"/>
</dbReference>
<evidence type="ECO:0000256" key="1">
    <source>
        <dbReference type="PROSITE-ProRule" id="PRU00023"/>
    </source>
</evidence>
<dbReference type="RefSeq" id="WP_317565884.1">
    <property type="nucleotide sequence ID" value="NZ_JAWLJX010000008.1"/>
</dbReference>
<evidence type="ECO:0000313" key="2">
    <source>
        <dbReference type="EMBL" id="MDV6263772.1"/>
    </source>
</evidence>